<proteinExistence type="predicted"/>
<organism evidence="1 2">
    <name type="scientific">Dictyobacter halimunensis</name>
    <dbReference type="NCBI Taxonomy" id="3026934"/>
    <lineage>
        <taxon>Bacteria</taxon>
        <taxon>Bacillati</taxon>
        <taxon>Chloroflexota</taxon>
        <taxon>Ktedonobacteria</taxon>
        <taxon>Ktedonobacterales</taxon>
        <taxon>Dictyobacteraceae</taxon>
        <taxon>Dictyobacter</taxon>
    </lineage>
</organism>
<dbReference type="InterPro" id="IPR036397">
    <property type="entry name" value="RNaseH_sf"/>
</dbReference>
<gene>
    <name evidence="1" type="ORF">KDH_72670</name>
</gene>
<protein>
    <recommendedName>
        <fullName evidence="3">Exonuclease domain-containing protein</fullName>
    </recommendedName>
</protein>
<name>A0ABQ6G6L1_9CHLR</name>
<dbReference type="RefSeq" id="WP_338257526.1">
    <property type="nucleotide sequence ID" value="NZ_BSRI01000002.1"/>
</dbReference>
<sequence>MSSAGRSAEAIAIAVLDCRGRTLYDRLFNPFVLRARDLSVVDPYERTIFTARWNELEDALDGRLIISYGAVYNSQVLVRTAALRQIEMSSYCWQCVMSAYAEYRAEPGHHARSFRWQRLADACLQLRIKRPVHGSQALADARATWQLIRACAHMCPPIEC</sequence>
<dbReference type="InterPro" id="IPR012337">
    <property type="entry name" value="RNaseH-like_sf"/>
</dbReference>
<evidence type="ECO:0000313" key="2">
    <source>
        <dbReference type="Proteomes" id="UP001344906"/>
    </source>
</evidence>
<accession>A0ABQ6G6L1</accession>
<dbReference type="Proteomes" id="UP001344906">
    <property type="component" value="Unassembled WGS sequence"/>
</dbReference>
<reference evidence="1 2" key="1">
    <citation type="submission" date="2023-02" db="EMBL/GenBank/DDBJ databases">
        <title>Dictyobacter halimunensis sp. nov., a new member of the class Ktedonobacteria from forest soil in a geothermal area.</title>
        <authorList>
            <person name="Rachmania M.K."/>
            <person name="Ningsih F."/>
            <person name="Sakai Y."/>
            <person name="Yabe S."/>
            <person name="Yokota A."/>
            <person name="Sjamsuridzal W."/>
        </authorList>
    </citation>
    <scope>NUCLEOTIDE SEQUENCE [LARGE SCALE GENOMIC DNA]</scope>
    <source>
        <strain evidence="1 2">S3.2.2.5</strain>
    </source>
</reference>
<comment type="caution">
    <text evidence="1">The sequence shown here is derived from an EMBL/GenBank/DDBJ whole genome shotgun (WGS) entry which is preliminary data.</text>
</comment>
<dbReference type="Gene3D" id="3.30.420.10">
    <property type="entry name" value="Ribonuclease H-like superfamily/Ribonuclease H"/>
    <property type="match status" value="1"/>
</dbReference>
<evidence type="ECO:0000313" key="1">
    <source>
        <dbReference type="EMBL" id="GLV60448.1"/>
    </source>
</evidence>
<dbReference type="EMBL" id="BSRI01000002">
    <property type="protein sequence ID" value="GLV60448.1"/>
    <property type="molecule type" value="Genomic_DNA"/>
</dbReference>
<dbReference type="SUPFAM" id="SSF53098">
    <property type="entry name" value="Ribonuclease H-like"/>
    <property type="match status" value="1"/>
</dbReference>
<keyword evidence="2" id="KW-1185">Reference proteome</keyword>
<evidence type="ECO:0008006" key="3">
    <source>
        <dbReference type="Google" id="ProtNLM"/>
    </source>
</evidence>